<dbReference type="PROSITE" id="PS51257">
    <property type="entry name" value="PROKAR_LIPOPROTEIN"/>
    <property type="match status" value="1"/>
</dbReference>
<protein>
    <submittedName>
        <fullName evidence="1">Uncharacterized protein</fullName>
    </submittedName>
</protein>
<dbReference type="EMBL" id="JBHULD010000018">
    <property type="protein sequence ID" value="MFD2556201.1"/>
    <property type="molecule type" value="Genomic_DNA"/>
</dbReference>
<evidence type="ECO:0000313" key="2">
    <source>
        <dbReference type="Proteomes" id="UP001597440"/>
    </source>
</evidence>
<dbReference type="Proteomes" id="UP001597440">
    <property type="component" value="Unassembled WGS sequence"/>
</dbReference>
<accession>A0ABW5L5M4</accession>
<dbReference type="RefSeq" id="WP_210352729.1">
    <property type="nucleotide sequence ID" value="NZ_JAEQMU010000001.1"/>
</dbReference>
<gene>
    <name evidence="1" type="ORF">ACFSQW_17540</name>
</gene>
<comment type="caution">
    <text evidence="1">The sequence shown here is derived from an EMBL/GenBank/DDBJ whole genome shotgun (WGS) entry which is preliminary data.</text>
</comment>
<organism evidence="1 2">
    <name type="scientific">Sphingobacterium tabacisoli</name>
    <dbReference type="NCBI Taxonomy" id="2044855"/>
    <lineage>
        <taxon>Bacteria</taxon>
        <taxon>Pseudomonadati</taxon>
        <taxon>Bacteroidota</taxon>
        <taxon>Sphingobacteriia</taxon>
        <taxon>Sphingobacteriales</taxon>
        <taxon>Sphingobacteriaceae</taxon>
        <taxon>Sphingobacterium</taxon>
    </lineage>
</organism>
<sequence length="207" mass="23906">MKTTTISKTIFTALTLFLFFSCIRAGDNKFVGYWVIAGHDYAEVVEIKQIDSVYYVKNRDFELPAVYDKPNSTLTSALIVESDSVPILLVLSEDPKKMTMHTEKHVLNYVKISKSEAEKQEKKVDQYCNPDFFIGRWERVDMEGNHEIKKEGDTYYYVTNRYTKKMSYNAFNHILSCDLGVGILTFQRSGENEIKAFGINTYRKVSP</sequence>
<proteinExistence type="predicted"/>
<evidence type="ECO:0000313" key="1">
    <source>
        <dbReference type="EMBL" id="MFD2556201.1"/>
    </source>
</evidence>
<name>A0ABW5L5M4_9SPHI</name>
<keyword evidence="2" id="KW-1185">Reference proteome</keyword>
<reference evidence="2" key="1">
    <citation type="journal article" date="2019" name="Int. J. Syst. Evol. Microbiol.">
        <title>The Global Catalogue of Microorganisms (GCM) 10K type strain sequencing project: providing services to taxonomists for standard genome sequencing and annotation.</title>
        <authorList>
            <consortium name="The Broad Institute Genomics Platform"/>
            <consortium name="The Broad Institute Genome Sequencing Center for Infectious Disease"/>
            <person name="Wu L."/>
            <person name="Ma J."/>
        </authorList>
    </citation>
    <scope>NUCLEOTIDE SEQUENCE [LARGE SCALE GENOMIC DNA]</scope>
    <source>
        <strain evidence="2">KCTC 52298</strain>
    </source>
</reference>